<keyword evidence="4" id="KW-0539">Nucleus</keyword>
<accession>A0AA38GS73</accession>
<name>A0AA38GS73_TAXCH</name>
<evidence type="ECO:0000313" key="6">
    <source>
        <dbReference type="Proteomes" id="UP000824469"/>
    </source>
</evidence>
<dbReference type="AlphaFoldDB" id="A0AA38GS73"/>
<feature type="non-terminal residue" evidence="5">
    <location>
        <position position="1"/>
    </location>
</feature>
<comment type="caution">
    <text evidence="5">The sequence shown here is derived from an EMBL/GenBank/DDBJ whole genome shotgun (WGS) entry which is preliminary data.</text>
</comment>
<dbReference type="GO" id="GO:0005737">
    <property type="term" value="C:cytoplasm"/>
    <property type="evidence" value="ECO:0007669"/>
    <property type="project" value="UniProtKB-SubCell"/>
</dbReference>
<dbReference type="Proteomes" id="UP000824469">
    <property type="component" value="Unassembled WGS sequence"/>
</dbReference>
<dbReference type="PANTHER" id="PTHR31250:SF27">
    <property type="entry name" value="IQ DOMAIN-CONTAINING PROTEIN IQM5"/>
    <property type="match status" value="1"/>
</dbReference>
<sequence length="82" mass="9464">LTHDIVMDTIYISIMMHGLILIQCNPFSIGWMLEMVGDLNLNCCLRGKMQQQCIKYLGPNEREQYKVIVDDGKLLYKQSGQL</sequence>
<protein>
    <submittedName>
        <fullName evidence="5">Uncharacterized protein</fullName>
    </submittedName>
</protein>
<comment type="subcellular location">
    <subcellularLocation>
        <location evidence="2">Cytoplasm</location>
    </subcellularLocation>
    <subcellularLocation>
        <location evidence="1">Nucleus</location>
    </subcellularLocation>
</comment>
<feature type="non-terminal residue" evidence="5">
    <location>
        <position position="82"/>
    </location>
</feature>
<keyword evidence="3" id="KW-0963">Cytoplasm</keyword>
<dbReference type="PANTHER" id="PTHR31250">
    <property type="entry name" value="IQ DOMAIN-CONTAINING PROTEIN IQM3"/>
    <property type="match status" value="1"/>
</dbReference>
<dbReference type="GO" id="GO:0005634">
    <property type="term" value="C:nucleus"/>
    <property type="evidence" value="ECO:0007669"/>
    <property type="project" value="UniProtKB-SubCell"/>
</dbReference>
<reference evidence="5 6" key="1">
    <citation type="journal article" date="2021" name="Nat. Plants">
        <title>The Taxus genome provides insights into paclitaxel biosynthesis.</title>
        <authorList>
            <person name="Xiong X."/>
            <person name="Gou J."/>
            <person name="Liao Q."/>
            <person name="Li Y."/>
            <person name="Zhou Q."/>
            <person name="Bi G."/>
            <person name="Li C."/>
            <person name="Du R."/>
            <person name="Wang X."/>
            <person name="Sun T."/>
            <person name="Guo L."/>
            <person name="Liang H."/>
            <person name="Lu P."/>
            <person name="Wu Y."/>
            <person name="Zhang Z."/>
            <person name="Ro D.K."/>
            <person name="Shang Y."/>
            <person name="Huang S."/>
            <person name="Yan J."/>
        </authorList>
    </citation>
    <scope>NUCLEOTIDE SEQUENCE [LARGE SCALE GENOMIC DNA]</scope>
    <source>
        <strain evidence="5">Ta-2019</strain>
    </source>
</reference>
<evidence type="ECO:0000256" key="2">
    <source>
        <dbReference type="ARBA" id="ARBA00004496"/>
    </source>
</evidence>
<proteinExistence type="predicted"/>
<keyword evidence="6" id="KW-1185">Reference proteome</keyword>
<evidence type="ECO:0000256" key="4">
    <source>
        <dbReference type="ARBA" id="ARBA00023242"/>
    </source>
</evidence>
<evidence type="ECO:0000256" key="1">
    <source>
        <dbReference type="ARBA" id="ARBA00004123"/>
    </source>
</evidence>
<gene>
    <name evidence="5" type="ORF">KI387_007540</name>
</gene>
<dbReference type="EMBL" id="JAHRHJ020000002">
    <property type="protein sequence ID" value="KAH9327362.1"/>
    <property type="molecule type" value="Genomic_DNA"/>
</dbReference>
<evidence type="ECO:0000256" key="3">
    <source>
        <dbReference type="ARBA" id="ARBA00022490"/>
    </source>
</evidence>
<organism evidence="5 6">
    <name type="scientific">Taxus chinensis</name>
    <name type="common">Chinese yew</name>
    <name type="synonym">Taxus wallichiana var. chinensis</name>
    <dbReference type="NCBI Taxonomy" id="29808"/>
    <lineage>
        <taxon>Eukaryota</taxon>
        <taxon>Viridiplantae</taxon>
        <taxon>Streptophyta</taxon>
        <taxon>Embryophyta</taxon>
        <taxon>Tracheophyta</taxon>
        <taxon>Spermatophyta</taxon>
        <taxon>Pinopsida</taxon>
        <taxon>Pinidae</taxon>
        <taxon>Conifers II</taxon>
        <taxon>Cupressales</taxon>
        <taxon>Taxaceae</taxon>
        <taxon>Taxus</taxon>
    </lineage>
</organism>
<evidence type="ECO:0000313" key="5">
    <source>
        <dbReference type="EMBL" id="KAH9327362.1"/>
    </source>
</evidence>
<dbReference type="InterPro" id="IPR044159">
    <property type="entry name" value="IQM"/>
</dbReference>